<dbReference type="Pfam" id="PF00041">
    <property type="entry name" value="fn3"/>
    <property type="match status" value="2"/>
</dbReference>
<keyword evidence="3" id="KW-0119">Carbohydrate metabolism</keyword>
<dbReference type="SUPFAM" id="SSF49265">
    <property type="entry name" value="Fibronectin type III"/>
    <property type="match status" value="2"/>
</dbReference>
<name>A0A918LHA5_STRGD</name>
<dbReference type="CDD" id="cd00063">
    <property type="entry name" value="FN3"/>
    <property type="match status" value="3"/>
</dbReference>
<evidence type="ECO:0000256" key="2">
    <source>
        <dbReference type="ARBA" id="ARBA00023295"/>
    </source>
</evidence>
<sequence length="338" mass="34895">MPDVSAPAVSPPPSPRRRLRRAALLCAASALAASCGWGSAAAGGGEAPPGAPTGVTAEAGTATSVHVMWNTVAGAEAYEVYRGRTKVREVSGAERMVDVPRLRPSTAYAFTVRARDEDGRTGPPSREARATTPAAAAEDRTPPAPPSGIRGRAAGSRAVQLSWSAGPAVTDGTEVFSYDIEQGGTKIHSVGGNQTAAVVTGLRPGQDYAFTVRARDAAGNVSPAGRAVRITTPGADDGRATAPTGLRAGTHRADGAYHIDLSWVPPVTDGVITEYQVQLDGSPATALVFGGDAPRDRAEHTFYAGREAGVTHRVRVRARLPDGTWGGWSAERTVTTGK</sequence>
<evidence type="ECO:0000313" key="7">
    <source>
        <dbReference type="EMBL" id="GGS47461.1"/>
    </source>
</evidence>
<keyword evidence="1" id="KW-0677">Repeat</keyword>
<gene>
    <name evidence="7" type="ORF">GCM10010238_41390</name>
</gene>
<dbReference type="InterPro" id="IPR050991">
    <property type="entry name" value="ECM_Regulatory_Proteins"/>
</dbReference>
<feature type="chain" id="PRO_5039279920" evidence="5">
    <location>
        <begin position="33"/>
        <end position="338"/>
    </location>
</feature>
<dbReference type="InterPro" id="IPR013783">
    <property type="entry name" value="Ig-like_fold"/>
</dbReference>
<dbReference type="GO" id="GO:0000272">
    <property type="term" value="P:polysaccharide catabolic process"/>
    <property type="evidence" value="ECO:0007669"/>
    <property type="project" value="UniProtKB-KW"/>
</dbReference>
<dbReference type="InterPro" id="IPR003961">
    <property type="entry name" value="FN3_dom"/>
</dbReference>
<dbReference type="InterPro" id="IPR036116">
    <property type="entry name" value="FN3_sf"/>
</dbReference>
<reference evidence="7" key="1">
    <citation type="journal article" date="2014" name="Int. J. Syst. Evol. Microbiol.">
        <title>Complete genome sequence of Corynebacterium casei LMG S-19264T (=DSM 44701T), isolated from a smear-ripened cheese.</title>
        <authorList>
            <consortium name="US DOE Joint Genome Institute (JGI-PGF)"/>
            <person name="Walter F."/>
            <person name="Albersmeier A."/>
            <person name="Kalinowski J."/>
            <person name="Ruckert C."/>
        </authorList>
    </citation>
    <scope>NUCLEOTIDE SEQUENCE</scope>
    <source>
        <strain evidence="7">JCM 4234</strain>
    </source>
</reference>
<protein>
    <submittedName>
        <fullName evidence="7">Hydrolase</fullName>
    </submittedName>
</protein>
<dbReference type="SMART" id="SM00060">
    <property type="entry name" value="FN3"/>
    <property type="match status" value="3"/>
</dbReference>
<comment type="caution">
    <text evidence="7">The sequence shown here is derived from an EMBL/GenBank/DDBJ whole genome shotgun (WGS) entry which is preliminary data.</text>
</comment>
<organism evidence="7 8">
    <name type="scientific">Streptomyces griseoviridis</name>
    <dbReference type="NCBI Taxonomy" id="45398"/>
    <lineage>
        <taxon>Bacteria</taxon>
        <taxon>Bacillati</taxon>
        <taxon>Actinomycetota</taxon>
        <taxon>Actinomycetes</taxon>
        <taxon>Kitasatosporales</taxon>
        <taxon>Streptomycetaceae</taxon>
        <taxon>Streptomyces</taxon>
    </lineage>
</organism>
<feature type="region of interest" description="Disordered" evidence="4">
    <location>
        <begin position="115"/>
        <end position="155"/>
    </location>
</feature>
<evidence type="ECO:0000259" key="6">
    <source>
        <dbReference type="PROSITE" id="PS50853"/>
    </source>
</evidence>
<keyword evidence="5" id="KW-0732">Signal</keyword>
<dbReference type="PANTHER" id="PTHR46708:SF2">
    <property type="entry name" value="FIBRONECTIN TYPE-III DOMAIN-CONTAINING PROTEIN"/>
    <property type="match status" value="1"/>
</dbReference>
<accession>A0A918LHA5</accession>
<proteinExistence type="predicted"/>
<dbReference type="Proteomes" id="UP000653493">
    <property type="component" value="Unassembled WGS sequence"/>
</dbReference>
<keyword evidence="3" id="KW-0624">Polysaccharide degradation</keyword>
<feature type="domain" description="Fibronectin type-III" evidence="6">
    <location>
        <begin position="145"/>
        <end position="235"/>
    </location>
</feature>
<evidence type="ECO:0000256" key="3">
    <source>
        <dbReference type="ARBA" id="ARBA00023326"/>
    </source>
</evidence>
<reference evidence="7" key="2">
    <citation type="submission" date="2020-09" db="EMBL/GenBank/DDBJ databases">
        <authorList>
            <person name="Sun Q."/>
            <person name="Ohkuma M."/>
        </authorList>
    </citation>
    <scope>NUCLEOTIDE SEQUENCE</scope>
    <source>
        <strain evidence="7">JCM 4234</strain>
    </source>
</reference>
<feature type="domain" description="Fibronectin type-III" evidence="6">
    <location>
        <begin position="51"/>
        <end position="135"/>
    </location>
</feature>
<dbReference type="PANTHER" id="PTHR46708">
    <property type="entry name" value="TENASCIN"/>
    <property type="match status" value="1"/>
</dbReference>
<evidence type="ECO:0000313" key="8">
    <source>
        <dbReference type="Proteomes" id="UP000653493"/>
    </source>
</evidence>
<keyword evidence="7" id="KW-0378">Hydrolase</keyword>
<evidence type="ECO:0000256" key="5">
    <source>
        <dbReference type="SAM" id="SignalP"/>
    </source>
</evidence>
<evidence type="ECO:0000256" key="4">
    <source>
        <dbReference type="SAM" id="MobiDB-lite"/>
    </source>
</evidence>
<keyword evidence="2" id="KW-0326">Glycosidase</keyword>
<dbReference type="Gene3D" id="2.60.40.10">
    <property type="entry name" value="Immunoglobulins"/>
    <property type="match status" value="3"/>
</dbReference>
<dbReference type="PROSITE" id="PS50853">
    <property type="entry name" value="FN3"/>
    <property type="match status" value="3"/>
</dbReference>
<dbReference type="GO" id="GO:0016798">
    <property type="term" value="F:hydrolase activity, acting on glycosyl bonds"/>
    <property type="evidence" value="ECO:0007669"/>
    <property type="project" value="UniProtKB-KW"/>
</dbReference>
<keyword evidence="8" id="KW-1185">Reference proteome</keyword>
<dbReference type="AlphaFoldDB" id="A0A918LHA5"/>
<feature type="signal peptide" evidence="5">
    <location>
        <begin position="1"/>
        <end position="32"/>
    </location>
</feature>
<dbReference type="EMBL" id="BMSL01000012">
    <property type="protein sequence ID" value="GGS47461.1"/>
    <property type="molecule type" value="Genomic_DNA"/>
</dbReference>
<feature type="domain" description="Fibronectin type-III" evidence="6">
    <location>
        <begin position="242"/>
        <end position="338"/>
    </location>
</feature>
<evidence type="ECO:0000256" key="1">
    <source>
        <dbReference type="ARBA" id="ARBA00022737"/>
    </source>
</evidence>